<organism evidence="1 2">
    <name type="scientific">Halorubrum lipolyticum DSM 21995</name>
    <dbReference type="NCBI Taxonomy" id="1227482"/>
    <lineage>
        <taxon>Archaea</taxon>
        <taxon>Methanobacteriati</taxon>
        <taxon>Methanobacteriota</taxon>
        <taxon>Stenosarchaea group</taxon>
        <taxon>Halobacteria</taxon>
        <taxon>Halobacteriales</taxon>
        <taxon>Haloferacaceae</taxon>
        <taxon>Halorubrum</taxon>
    </lineage>
</organism>
<evidence type="ECO:0000313" key="2">
    <source>
        <dbReference type="Proteomes" id="UP000011650"/>
    </source>
</evidence>
<dbReference type="Proteomes" id="UP000011650">
    <property type="component" value="Unassembled WGS sequence"/>
</dbReference>
<dbReference type="RefSeq" id="WP_008007597.1">
    <property type="nucleotide sequence ID" value="NZ_AOJG01000038.1"/>
</dbReference>
<accession>M0NK08</accession>
<dbReference type="EMBL" id="AOJG01000038">
    <property type="protein sequence ID" value="EMA58322.1"/>
    <property type="molecule type" value="Genomic_DNA"/>
</dbReference>
<sequence length="213" mass="22377">MVGLGGLVGTAGLTFGTGAFSSAEITRESNITVVNDSDALLALIPNEEIAGVYTDSGELTIDIGKENGGVNINSVYQFGEFVKRDGVDHLTEGTFTLVTDDNPADISNNQESLESAFAIVNHTSRELEITVSFKINDDIEDRSDTMYAFELQTSKGNQGERIAKTTSPIDNGTAFTETLSVGDSFGVSFLVNSLGGTTDDEISGTLTVSAAAV</sequence>
<protein>
    <submittedName>
        <fullName evidence="1">Uncharacterized protein</fullName>
    </submittedName>
</protein>
<name>M0NK08_9EURY</name>
<keyword evidence="2" id="KW-1185">Reference proteome</keyword>
<reference evidence="1 2" key="1">
    <citation type="journal article" date="2014" name="PLoS Genet.">
        <title>Phylogenetically driven sequencing of extremely halophilic archaea reveals strategies for static and dynamic osmo-response.</title>
        <authorList>
            <person name="Becker E.A."/>
            <person name="Seitzer P.M."/>
            <person name="Tritt A."/>
            <person name="Larsen D."/>
            <person name="Krusor M."/>
            <person name="Yao A.I."/>
            <person name="Wu D."/>
            <person name="Madern D."/>
            <person name="Eisen J.A."/>
            <person name="Darling A.E."/>
            <person name="Facciotti M.T."/>
        </authorList>
    </citation>
    <scope>NUCLEOTIDE SEQUENCE [LARGE SCALE GENOMIC DNA]</scope>
    <source>
        <strain evidence="1 2">DSM 21995</strain>
    </source>
</reference>
<dbReference type="PATRIC" id="fig|1227482.3.peg.2827"/>
<evidence type="ECO:0000313" key="1">
    <source>
        <dbReference type="EMBL" id="EMA58322.1"/>
    </source>
</evidence>
<proteinExistence type="predicted"/>
<gene>
    <name evidence="1" type="ORF">C469_13970</name>
</gene>
<comment type="caution">
    <text evidence="1">The sequence shown here is derived from an EMBL/GenBank/DDBJ whole genome shotgun (WGS) entry which is preliminary data.</text>
</comment>
<dbReference type="AlphaFoldDB" id="M0NK08"/>